<evidence type="ECO:0000256" key="19">
    <source>
        <dbReference type="SAM" id="MobiDB-lite"/>
    </source>
</evidence>
<evidence type="ECO:0000256" key="9">
    <source>
        <dbReference type="ARBA" id="ARBA00022516"/>
    </source>
</evidence>
<evidence type="ECO:0000256" key="11">
    <source>
        <dbReference type="ARBA" id="ARBA00022692"/>
    </source>
</evidence>
<keyword evidence="10 18" id="KW-0808">Transferase</keyword>
<dbReference type="Pfam" id="PF01148">
    <property type="entry name" value="CTP_transf_1"/>
    <property type="match status" value="1"/>
</dbReference>
<keyword evidence="17" id="KW-1208">Phospholipid metabolism</keyword>
<dbReference type="GO" id="GO:0005886">
    <property type="term" value="C:plasma membrane"/>
    <property type="evidence" value="ECO:0007669"/>
    <property type="project" value="UniProtKB-SubCell"/>
</dbReference>
<name>A0A1Y6D1T1_9GAMM</name>
<comment type="pathway">
    <text evidence="4">Lipid metabolism.</text>
</comment>
<keyword evidence="11 18" id="KW-0812">Transmembrane</keyword>
<evidence type="ECO:0000313" key="21">
    <source>
        <dbReference type="EMBL" id="SMF96898.1"/>
    </source>
</evidence>
<dbReference type="GO" id="GO:0016024">
    <property type="term" value="P:CDP-diacylglycerol biosynthetic process"/>
    <property type="evidence" value="ECO:0007669"/>
    <property type="project" value="UniProtKB-UniPathway"/>
</dbReference>
<organism evidence="21 22">
    <name type="scientific">Methylomagnum ishizawai</name>
    <dbReference type="NCBI Taxonomy" id="1760988"/>
    <lineage>
        <taxon>Bacteria</taxon>
        <taxon>Pseudomonadati</taxon>
        <taxon>Pseudomonadota</taxon>
        <taxon>Gammaproteobacteria</taxon>
        <taxon>Methylococcales</taxon>
        <taxon>Methylococcaceae</taxon>
        <taxon>Methylomagnum</taxon>
    </lineage>
</organism>
<evidence type="ECO:0000256" key="10">
    <source>
        <dbReference type="ARBA" id="ARBA00022679"/>
    </source>
</evidence>
<dbReference type="EMBL" id="FXAM01000001">
    <property type="protein sequence ID" value="SMF96898.1"/>
    <property type="molecule type" value="Genomic_DNA"/>
</dbReference>
<evidence type="ECO:0000256" key="20">
    <source>
        <dbReference type="SAM" id="Phobius"/>
    </source>
</evidence>
<keyword evidence="15 20" id="KW-0472">Membrane</keyword>
<feature type="transmembrane region" description="Helical" evidence="20">
    <location>
        <begin position="83"/>
        <end position="100"/>
    </location>
</feature>
<evidence type="ECO:0000256" key="1">
    <source>
        <dbReference type="ARBA" id="ARBA00001698"/>
    </source>
</evidence>
<evidence type="ECO:0000256" key="3">
    <source>
        <dbReference type="ARBA" id="ARBA00005119"/>
    </source>
</evidence>
<dbReference type="GO" id="GO:0004605">
    <property type="term" value="F:phosphatidate cytidylyltransferase activity"/>
    <property type="evidence" value="ECO:0007669"/>
    <property type="project" value="UniProtKB-EC"/>
</dbReference>
<evidence type="ECO:0000256" key="15">
    <source>
        <dbReference type="ARBA" id="ARBA00023136"/>
    </source>
</evidence>
<feature type="transmembrane region" description="Helical" evidence="20">
    <location>
        <begin position="56"/>
        <end position="77"/>
    </location>
</feature>
<evidence type="ECO:0000256" key="8">
    <source>
        <dbReference type="ARBA" id="ARBA00022475"/>
    </source>
</evidence>
<evidence type="ECO:0000256" key="14">
    <source>
        <dbReference type="ARBA" id="ARBA00023098"/>
    </source>
</evidence>
<keyword evidence="14" id="KW-0443">Lipid metabolism</keyword>
<evidence type="ECO:0000256" key="12">
    <source>
        <dbReference type="ARBA" id="ARBA00022695"/>
    </source>
</evidence>
<evidence type="ECO:0000256" key="6">
    <source>
        <dbReference type="ARBA" id="ARBA00012487"/>
    </source>
</evidence>
<evidence type="ECO:0000256" key="7">
    <source>
        <dbReference type="ARBA" id="ARBA00019373"/>
    </source>
</evidence>
<gene>
    <name evidence="21" type="ORF">SAMN02949497_4312</name>
</gene>
<dbReference type="OrthoDB" id="9799199at2"/>
<keyword evidence="12 18" id="KW-0548">Nucleotidyltransferase</keyword>
<evidence type="ECO:0000256" key="17">
    <source>
        <dbReference type="ARBA" id="ARBA00023264"/>
    </source>
</evidence>
<dbReference type="EC" id="2.7.7.41" evidence="6 18"/>
<evidence type="ECO:0000256" key="4">
    <source>
        <dbReference type="ARBA" id="ARBA00005189"/>
    </source>
</evidence>
<reference evidence="21 22" key="1">
    <citation type="submission" date="2016-12" db="EMBL/GenBank/DDBJ databases">
        <authorList>
            <person name="Song W.-J."/>
            <person name="Kurnit D.M."/>
        </authorList>
    </citation>
    <scope>NUCLEOTIDE SEQUENCE [LARGE SCALE GENOMIC DNA]</scope>
    <source>
        <strain evidence="21 22">175</strain>
    </source>
</reference>
<keyword evidence="9" id="KW-0444">Lipid biosynthesis</keyword>
<dbReference type="InterPro" id="IPR000374">
    <property type="entry name" value="PC_trans"/>
</dbReference>
<keyword evidence="16" id="KW-0594">Phospholipid biosynthesis</keyword>
<dbReference type="STRING" id="1760988.SAMN02949497_4312"/>
<dbReference type="Proteomes" id="UP000192923">
    <property type="component" value="Unassembled WGS sequence"/>
</dbReference>
<evidence type="ECO:0000256" key="13">
    <source>
        <dbReference type="ARBA" id="ARBA00022989"/>
    </source>
</evidence>
<dbReference type="PANTHER" id="PTHR46382">
    <property type="entry name" value="PHOSPHATIDATE CYTIDYLYLTRANSFERASE"/>
    <property type="match status" value="1"/>
</dbReference>
<feature type="compositionally biased region" description="Pro residues" evidence="19">
    <location>
        <begin position="329"/>
        <end position="340"/>
    </location>
</feature>
<keyword evidence="13 20" id="KW-1133">Transmembrane helix</keyword>
<evidence type="ECO:0000256" key="5">
    <source>
        <dbReference type="ARBA" id="ARBA00010185"/>
    </source>
</evidence>
<dbReference type="PANTHER" id="PTHR46382:SF1">
    <property type="entry name" value="PHOSPHATIDATE CYTIDYLYLTRANSFERASE"/>
    <property type="match status" value="1"/>
</dbReference>
<keyword evidence="8" id="KW-1003">Cell membrane</keyword>
<accession>A0A1Y6D1T1</accession>
<dbReference type="RefSeq" id="WP_085215745.1">
    <property type="nucleotide sequence ID" value="NZ_FXAM01000001.1"/>
</dbReference>
<feature type="compositionally biased region" description="Low complexity" evidence="19">
    <location>
        <begin position="319"/>
        <end position="328"/>
    </location>
</feature>
<comment type="catalytic activity">
    <reaction evidence="1 18">
        <text>a 1,2-diacyl-sn-glycero-3-phosphate + CTP + H(+) = a CDP-1,2-diacyl-sn-glycerol + diphosphate</text>
        <dbReference type="Rhea" id="RHEA:16229"/>
        <dbReference type="ChEBI" id="CHEBI:15378"/>
        <dbReference type="ChEBI" id="CHEBI:33019"/>
        <dbReference type="ChEBI" id="CHEBI:37563"/>
        <dbReference type="ChEBI" id="CHEBI:58332"/>
        <dbReference type="ChEBI" id="CHEBI:58608"/>
        <dbReference type="EC" id="2.7.7.41"/>
    </reaction>
</comment>
<dbReference type="AlphaFoldDB" id="A0A1Y6D1T1"/>
<evidence type="ECO:0000256" key="18">
    <source>
        <dbReference type="RuleBase" id="RU003938"/>
    </source>
</evidence>
<feature type="transmembrane region" description="Helical" evidence="20">
    <location>
        <begin position="144"/>
        <end position="161"/>
    </location>
</feature>
<comment type="similarity">
    <text evidence="5 18">Belongs to the CDS family.</text>
</comment>
<comment type="pathway">
    <text evidence="3 18">Phospholipid metabolism; CDP-diacylglycerol biosynthesis; CDP-diacylglycerol from sn-glycerol 3-phosphate: step 3/3.</text>
</comment>
<evidence type="ECO:0000256" key="16">
    <source>
        <dbReference type="ARBA" id="ARBA00023209"/>
    </source>
</evidence>
<feature type="transmembrane region" description="Helical" evidence="20">
    <location>
        <begin position="112"/>
        <end position="132"/>
    </location>
</feature>
<feature type="transmembrane region" description="Helical" evidence="20">
    <location>
        <begin position="212"/>
        <end position="232"/>
    </location>
</feature>
<proteinExistence type="inferred from homology"/>
<comment type="subcellular location">
    <subcellularLocation>
        <location evidence="2">Cell membrane</location>
        <topology evidence="2">Multi-pass membrane protein</topology>
    </subcellularLocation>
</comment>
<feature type="transmembrane region" description="Helical" evidence="20">
    <location>
        <begin position="182"/>
        <end position="200"/>
    </location>
</feature>
<feature type="transmembrane region" description="Helical" evidence="20">
    <location>
        <begin position="29"/>
        <end position="49"/>
    </location>
</feature>
<feature type="region of interest" description="Disordered" evidence="19">
    <location>
        <begin position="294"/>
        <end position="347"/>
    </location>
</feature>
<dbReference type="UniPathway" id="UPA00557">
    <property type="reaction ID" value="UER00614"/>
</dbReference>
<sequence length="347" mass="37593">MLKNRILTALALTPLAVLAILYLPPDGFAVFWGSFMLVSAWEWAGLAGLPSNAHRIGYSLVVLAFMVILRLTAADWAPIELPGWFYWPVVAWWFVCGMAFRKIPERLLQIEYPLGLKLGLGIFILLTAWASLTWLRVNFSQYQVLYVSALIWVADIGAYFVGKRWGNTKLCEAISPGKTVEGVYGALLAAVPFAVAVGFWSDLSSVTLTDFVALSLATVIVSVIGDLFESLVKRIRGVKDSSNILPGHGGVLDRVDSLIAATSVFYAGSMMLNIFIQPPDSNVVLESPIHIEQEVPSQSEEGEGPAERAVPMDQGGFESPGPESAEPPAAEPAPEQPPAQPAESTHP</sequence>
<dbReference type="PROSITE" id="PS01315">
    <property type="entry name" value="CDS"/>
    <property type="match status" value="1"/>
</dbReference>
<evidence type="ECO:0000313" key="22">
    <source>
        <dbReference type="Proteomes" id="UP000192923"/>
    </source>
</evidence>
<protein>
    <recommendedName>
        <fullName evidence="7 18">Phosphatidate cytidylyltransferase</fullName>
        <ecNumber evidence="6 18">2.7.7.41</ecNumber>
    </recommendedName>
</protein>
<evidence type="ECO:0000256" key="2">
    <source>
        <dbReference type="ARBA" id="ARBA00004651"/>
    </source>
</evidence>
<keyword evidence="22" id="KW-1185">Reference proteome</keyword>